<evidence type="ECO:0000256" key="7">
    <source>
        <dbReference type="ARBA" id="ARBA00023295"/>
    </source>
</evidence>
<feature type="chain" id="PRO_5047128105" description="Mannan endo-1,6-alpha-mannosidase" evidence="10">
    <location>
        <begin position="22"/>
        <end position="450"/>
    </location>
</feature>
<keyword evidence="9" id="KW-0472">Membrane</keyword>
<dbReference type="PANTHER" id="PTHR12145">
    <property type="entry name" value="MANNAN ENDO-1,6-ALPHA-MANNOSIDASE DCW1"/>
    <property type="match status" value="1"/>
</dbReference>
<feature type="signal peptide" evidence="10">
    <location>
        <begin position="1"/>
        <end position="21"/>
    </location>
</feature>
<dbReference type="InterPro" id="IPR005198">
    <property type="entry name" value="Glyco_hydro_76"/>
</dbReference>
<protein>
    <recommendedName>
        <fullName evidence="3 8">Mannan endo-1,6-alpha-mannosidase</fullName>
        <ecNumber evidence="3 8">3.2.1.101</ecNumber>
    </recommendedName>
</protein>
<comment type="catalytic activity">
    <reaction evidence="1 8">
        <text>Random hydrolysis of (1-&gt;6)-alpha-D-mannosidic linkages in unbranched (1-&gt;6)-mannans.</text>
        <dbReference type="EC" id="3.2.1.101"/>
    </reaction>
</comment>
<dbReference type="Gene3D" id="1.50.10.20">
    <property type="match status" value="1"/>
</dbReference>
<dbReference type="Proteomes" id="UP001498771">
    <property type="component" value="Unassembled WGS sequence"/>
</dbReference>
<evidence type="ECO:0000256" key="5">
    <source>
        <dbReference type="ARBA" id="ARBA00022801"/>
    </source>
</evidence>
<keyword evidence="5 8" id="KW-0378">Hydrolase</keyword>
<comment type="similarity">
    <text evidence="2 8">Belongs to the glycosyl hydrolase 76 family.</text>
</comment>
<evidence type="ECO:0000256" key="8">
    <source>
        <dbReference type="PIRNR" id="PIRNR016302"/>
    </source>
</evidence>
<sequence length="450" mass="49714">MILPIATILFFTATCVQRVAAIDIDVTDTDSIINACFVFSHGLMSYYNGNTSDGTVGKFVSPYYWWEAGGAWGSLLDYWWYTGDETYNDQLSEAMLANVGPNWDFMPKSEVSTEGNDDQAFWAFVSMAAAERNFTNPPDGSPQWLSLTQLVFDSMAERWDTAYCGGGLRWQIFQFNNGYDYKNTISNAGFFMLGARLARYTGNDSYADWSEKVWDWLVDVGFLDLEYYYFYDGASVSDNCTEISKYQWTYNAAIFLAGSAYLYNYTESDVWKERVSGILANVNVFFDSSGVMFEAACERVQMCNTDQQSFKAYFARFLGLTVQLAPFTADTIIGLLQSTVTNGISQSCVGGSDGVTCGTTWLEAGWDNTWGLGQQMGALEVTQNLLALDKPAPFTSESGGSSPNVNSTGYPSSVYVYTNNITTADRAGAGILTTIALIMMLGMAWILASG</sequence>
<dbReference type="PANTHER" id="PTHR12145:SF36">
    <property type="entry name" value="MANNAN ENDO-1,6-ALPHA-MANNOSIDASE DCW1"/>
    <property type="match status" value="1"/>
</dbReference>
<evidence type="ECO:0000313" key="12">
    <source>
        <dbReference type="Proteomes" id="UP001498771"/>
    </source>
</evidence>
<evidence type="ECO:0000256" key="2">
    <source>
        <dbReference type="ARBA" id="ARBA00009699"/>
    </source>
</evidence>
<keyword evidence="6" id="KW-0325">Glycoprotein</keyword>
<dbReference type="PIRSF" id="PIRSF016302">
    <property type="entry name" value="Man_a_manosd"/>
    <property type="match status" value="1"/>
</dbReference>
<organism evidence="11 12">
    <name type="scientific">Myxozyma melibiosi</name>
    <dbReference type="NCBI Taxonomy" id="54550"/>
    <lineage>
        <taxon>Eukaryota</taxon>
        <taxon>Fungi</taxon>
        <taxon>Dikarya</taxon>
        <taxon>Ascomycota</taxon>
        <taxon>Saccharomycotina</taxon>
        <taxon>Lipomycetes</taxon>
        <taxon>Lipomycetales</taxon>
        <taxon>Lipomycetaceae</taxon>
        <taxon>Myxozyma</taxon>
    </lineage>
</organism>
<dbReference type="EC" id="3.2.1.101" evidence="3 8"/>
<dbReference type="SUPFAM" id="SSF48208">
    <property type="entry name" value="Six-hairpin glycosidases"/>
    <property type="match status" value="1"/>
</dbReference>
<keyword evidence="7 8" id="KW-0326">Glycosidase</keyword>
<evidence type="ECO:0000256" key="3">
    <source>
        <dbReference type="ARBA" id="ARBA00012350"/>
    </source>
</evidence>
<keyword evidence="4 10" id="KW-0732">Signal</keyword>
<dbReference type="InterPro" id="IPR014480">
    <property type="entry name" value="Mannan-1_6-alpha_mannosidase"/>
</dbReference>
<dbReference type="EMBL" id="JBBJBU010000003">
    <property type="protein sequence ID" value="KAK7206021.1"/>
    <property type="molecule type" value="Genomic_DNA"/>
</dbReference>
<accession>A0ABR1F864</accession>
<evidence type="ECO:0000256" key="10">
    <source>
        <dbReference type="SAM" id="SignalP"/>
    </source>
</evidence>
<evidence type="ECO:0000256" key="9">
    <source>
        <dbReference type="SAM" id="Phobius"/>
    </source>
</evidence>
<dbReference type="Pfam" id="PF03663">
    <property type="entry name" value="Glyco_hydro_76"/>
    <property type="match status" value="1"/>
</dbReference>
<gene>
    <name evidence="11" type="ORF">BZA70DRAFT_275475</name>
</gene>
<dbReference type="GO" id="GO:0016787">
    <property type="term" value="F:hydrolase activity"/>
    <property type="evidence" value="ECO:0007669"/>
    <property type="project" value="UniProtKB-KW"/>
</dbReference>
<dbReference type="InterPro" id="IPR008928">
    <property type="entry name" value="6-hairpin_glycosidase_sf"/>
</dbReference>
<evidence type="ECO:0000256" key="6">
    <source>
        <dbReference type="ARBA" id="ARBA00023180"/>
    </source>
</evidence>
<feature type="transmembrane region" description="Helical" evidence="9">
    <location>
        <begin position="427"/>
        <end position="448"/>
    </location>
</feature>
<evidence type="ECO:0000313" key="11">
    <source>
        <dbReference type="EMBL" id="KAK7206021.1"/>
    </source>
</evidence>
<reference evidence="11 12" key="1">
    <citation type="submission" date="2024-03" db="EMBL/GenBank/DDBJ databases">
        <title>Genome-scale model development and genomic sequencing of the oleaginous clade Lipomyces.</title>
        <authorList>
            <consortium name="Lawrence Berkeley National Laboratory"/>
            <person name="Czajka J.J."/>
            <person name="Han Y."/>
            <person name="Kim J."/>
            <person name="Mondo S.J."/>
            <person name="Hofstad B.A."/>
            <person name="Robles A."/>
            <person name="Haridas S."/>
            <person name="Riley R."/>
            <person name="LaButti K."/>
            <person name="Pangilinan J."/>
            <person name="Andreopoulos W."/>
            <person name="Lipzen A."/>
            <person name="Yan J."/>
            <person name="Wang M."/>
            <person name="Ng V."/>
            <person name="Grigoriev I.V."/>
            <person name="Spatafora J.W."/>
            <person name="Magnuson J.K."/>
            <person name="Baker S.E."/>
            <person name="Pomraning K.R."/>
        </authorList>
    </citation>
    <scope>NUCLEOTIDE SEQUENCE [LARGE SCALE GENOMIC DNA]</scope>
    <source>
        <strain evidence="11 12">Phaff 52-87</strain>
    </source>
</reference>
<evidence type="ECO:0000256" key="4">
    <source>
        <dbReference type="ARBA" id="ARBA00022729"/>
    </source>
</evidence>
<evidence type="ECO:0000256" key="1">
    <source>
        <dbReference type="ARBA" id="ARBA00001452"/>
    </source>
</evidence>
<dbReference type="GeneID" id="90037672"/>
<dbReference type="RefSeq" id="XP_064769054.1">
    <property type="nucleotide sequence ID" value="XM_064912160.1"/>
</dbReference>
<proteinExistence type="inferred from homology"/>
<comment type="caution">
    <text evidence="11">The sequence shown here is derived from an EMBL/GenBank/DDBJ whole genome shotgun (WGS) entry which is preliminary data.</text>
</comment>
<keyword evidence="12" id="KW-1185">Reference proteome</keyword>
<name>A0ABR1F864_9ASCO</name>
<keyword evidence="9" id="KW-0812">Transmembrane</keyword>
<keyword evidence="9" id="KW-1133">Transmembrane helix</keyword>